<sequence length="83" mass="10299">MVKYQEVKIETEPFTESQIDKDLKKVDLVYHLNFSRIKRIKKWLKEHKSERFWEEEIMYIHRYPSCKDTLIGVKRLTELTYFT</sequence>
<dbReference type="AlphaFoldDB" id="X1G862"/>
<evidence type="ECO:0000313" key="1">
    <source>
        <dbReference type="EMBL" id="GAH54081.1"/>
    </source>
</evidence>
<reference evidence="1" key="1">
    <citation type="journal article" date="2014" name="Front. Microbiol.">
        <title>High frequency of phylogenetically diverse reductive dehalogenase-homologous genes in deep subseafloor sedimentary metagenomes.</title>
        <authorList>
            <person name="Kawai M."/>
            <person name="Futagami T."/>
            <person name="Toyoda A."/>
            <person name="Takaki Y."/>
            <person name="Nishi S."/>
            <person name="Hori S."/>
            <person name="Arai W."/>
            <person name="Tsubouchi T."/>
            <person name="Morono Y."/>
            <person name="Uchiyama I."/>
            <person name="Ito T."/>
            <person name="Fujiyama A."/>
            <person name="Inagaki F."/>
            <person name="Takami H."/>
        </authorList>
    </citation>
    <scope>NUCLEOTIDE SEQUENCE</scope>
    <source>
        <strain evidence="1">Expedition CK06-06</strain>
    </source>
</reference>
<comment type="caution">
    <text evidence="1">The sequence shown here is derived from an EMBL/GenBank/DDBJ whole genome shotgun (WGS) entry which is preliminary data.</text>
</comment>
<dbReference type="EMBL" id="BARU01018234">
    <property type="protein sequence ID" value="GAH54081.1"/>
    <property type="molecule type" value="Genomic_DNA"/>
</dbReference>
<name>X1G862_9ZZZZ</name>
<gene>
    <name evidence="1" type="ORF">S03H2_30157</name>
</gene>
<accession>X1G862</accession>
<protein>
    <submittedName>
        <fullName evidence="1">Uncharacterized protein</fullName>
    </submittedName>
</protein>
<proteinExistence type="predicted"/>
<organism evidence="1">
    <name type="scientific">marine sediment metagenome</name>
    <dbReference type="NCBI Taxonomy" id="412755"/>
    <lineage>
        <taxon>unclassified sequences</taxon>
        <taxon>metagenomes</taxon>
        <taxon>ecological metagenomes</taxon>
    </lineage>
</organism>